<dbReference type="Gene3D" id="3.20.20.300">
    <property type="entry name" value="Glycoside hydrolase, family 3, N-terminal domain"/>
    <property type="match status" value="1"/>
</dbReference>
<dbReference type="RefSeq" id="WP_247995653.1">
    <property type="nucleotide sequence ID" value="NZ_CP096022.1"/>
</dbReference>
<organism evidence="1 2">
    <name type="scientific">Halocatena salina</name>
    <dbReference type="NCBI Taxonomy" id="2934340"/>
    <lineage>
        <taxon>Archaea</taxon>
        <taxon>Methanobacteriati</taxon>
        <taxon>Methanobacteriota</taxon>
        <taxon>Stenosarchaea group</taxon>
        <taxon>Halobacteria</taxon>
        <taxon>Halobacteriales</taxon>
        <taxon>Natronomonadaceae</taxon>
        <taxon>Halocatena</taxon>
    </lineage>
</organism>
<dbReference type="AlphaFoldDB" id="A0A8U0A833"/>
<dbReference type="EMBL" id="CP096022">
    <property type="protein sequence ID" value="UPM44999.1"/>
    <property type="molecule type" value="Genomic_DNA"/>
</dbReference>
<dbReference type="Proteomes" id="UP000831768">
    <property type="component" value="Plasmid unnamed3"/>
</dbReference>
<proteinExistence type="predicted"/>
<dbReference type="GO" id="GO:0005975">
    <property type="term" value="P:carbohydrate metabolic process"/>
    <property type="evidence" value="ECO:0007669"/>
    <property type="project" value="InterPro"/>
</dbReference>
<geneLocation type="plasmid" evidence="1 2">
    <name>unnamed3</name>
</geneLocation>
<dbReference type="InterPro" id="IPR036962">
    <property type="entry name" value="Glyco_hydro_3_N_sf"/>
</dbReference>
<keyword evidence="2" id="KW-1185">Reference proteome</keyword>
<dbReference type="KEGG" id="haad:MW046_18250"/>
<gene>
    <name evidence="1" type="ORF">MW046_18250</name>
</gene>
<accession>A0A8U0A833</accession>
<sequence length="98" mass="11286">MAAKAERRPRDCRSIVRRCESHRKTLITFGQERGNYPTATEERYSGVDRGNGFPVAEYSERVVVGYRHFDEQDIEPLFAFGMGYVHVIRTSRSASDLK</sequence>
<protein>
    <submittedName>
        <fullName evidence="1">Uncharacterized protein</fullName>
    </submittedName>
</protein>
<keyword evidence="1" id="KW-0614">Plasmid</keyword>
<dbReference type="GeneID" id="71930031"/>
<evidence type="ECO:0000313" key="2">
    <source>
        <dbReference type="Proteomes" id="UP000831768"/>
    </source>
</evidence>
<dbReference type="GO" id="GO:0004553">
    <property type="term" value="F:hydrolase activity, hydrolyzing O-glycosyl compounds"/>
    <property type="evidence" value="ECO:0007669"/>
    <property type="project" value="InterPro"/>
</dbReference>
<evidence type="ECO:0000313" key="1">
    <source>
        <dbReference type="EMBL" id="UPM44999.1"/>
    </source>
</evidence>
<name>A0A8U0A833_9EURY</name>
<reference evidence="1" key="1">
    <citation type="submission" date="2022-04" db="EMBL/GenBank/DDBJ databases">
        <title>Halocatena sp. nov., isolated from a salt lake.</title>
        <authorList>
            <person name="Cui H.-L."/>
        </authorList>
    </citation>
    <scope>NUCLEOTIDE SEQUENCE</scope>
    <source>
        <strain evidence="1">AD-1</strain>
        <plasmid evidence="1">unnamed3</plasmid>
    </source>
</reference>